<keyword evidence="9" id="KW-1185">Reference proteome</keyword>
<evidence type="ECO:0000256" key="1">
    <source>
        <dbReference type="ARBA" id="ARBA00007664"/>
    </source>
</evidence>
<dbReference type="PRINTS" id="PR00722">
    <property type="entry name" value="CHYMOTRYPSIN"/>
</dbReference>
<keyword evidence="4 6" id="KW-0720">Serine protease</keyword>
<evidence type="ECO:0000259" key="7">
    <source>
        <dbReference type="PROSITE" id="PS50240"/>
    </source>
</evidence>
<protein>
    <submittedName>
        <fullName evidence="8">Jg19506 protein</fullName>
    </submittedName>
</protein>
<dbReference type="PROSITE" id="PS50240">
    <property type="entry name" value="TRYPSIN_DOM"/>
    <property type="match status" value="1"/>
</dbReference>
<keyword evidence="2 6" id="KW-0645">Protease</keyword>
<dbReference type="PROSITE" id="PS00134">
    <property type="entry name" value="TRYPSIN_HIS"/>
    <property type="match status" value="1"/>
</dbReference>
<feature type="domain" description="Peptidase S1" evidence="7">
    <location>
        <begin position="1"/>
        <end position="197"/>
    </location>
</feature>
<sequence>AGLVIDLVGGRESVCGASLLSNSRLVTAAHCWRTARNQAVQFTVVLGSIRLFSGGNRLVTSRVTLHENYNMANLNNDVGIITISPVTLNAQVNRINLARGNDNYIGQFATAVGFGRTGDANPVTQNQVLRQANLQIIDNDFCTRIYGNNVVIDSTLCCAGGRQNVCGGDSGGPLTLNSGSARILVSIYSPLLSNISK</sequence>
<dbReference type="SMART" id="SM00020">
    <property type="entry name" value="Tryp_SPc"/>
    <property type="match status" value="1"/>
</dbReference>
<dbReference type="GO" id="GO:0006508">
    <property type="term" value="P:proteolysis"/>
    <property type="evidence" value="ECO:0007669"/>
    <property type="project" value="UniProtKB-KW"/>
</dbReference>
<dbReference type="InterPro" id="IPR050430">
    <property type="entry name" value="Peptidase_S1"/>
</dbReference>
<dbReference type="InterPro" id="IPR043504">
    <property type="entry name" value="Peptidase_S1_PA_chymotrypsin"/>
</dbReference>
<proteinExistence type="inferred from homology"/>
<dbReference type="PANTHER" id="PTHR24276:SF91">
    <property type="entry name" value="AT26814P-RELATED"/>
    <property type="match status" value="1"/>
</dbReference>
<dbReference type="Gene3D" id="2.40.10.10">
    <property type="entry name" value="Trypsin-like serine proteases"/>
    <property type="match status" value="2"/>
</dbReference>
<comment type="caution">
    <text evidence="8">The sequence shown here is derived from an EMBL/GenBank/DDBJ whole genome shotgun (WGS) entry which is preliminary data.</text>
</comment>
<accession>A0A8S4R3M6</accession>
<dbReference type="EMBL" id="CAKXAJ010022689">
    <property type="protein sequence ID" value="CAH2227244.1"/>
    <property type="molecule type" value="Genomic_DNA"/>
</dbReference>
<dbReference type="GO" id="GO:0004252">
    <property type="term" value="F:serine-type endopeptidase activity"/>
    <property type="evidence" value="ECO:0007669"/>
    <property type="project" value="InterPro"/>
</dbReference>
<dbReference type="Pfam" id="PF00089">
    <property type="entry name" value="Trypsin"/>
    <property type="match status" value="1"/>
</dbReference>
<dbReference type="PANTHER" id="PTHR24276">
    <property type="entry name" value="POLYSERASE-RELATED"/>
    <property type="match status" value="1"/>
</dbReference>
<dbReference type="InterPro" id="IPR033116">
    <property type="entry name" value="TRYPSIN_SER"/>
</dbReference>
<dbReference type="SUPFAM" id="SSF50494">
    <property type="entry name" value="Trypsin-like serine proteases"/>
    <property type="match status" value="1"/>
</dbReference>
<feature type="non-terminal residue" evidence="8">
    <location>
        <position position="1"/>
    </location>
</feature>
<dbReference type="InterPro" id="IPR001254">
    <property type="entry name" value="Trypsin_dom"/>
</dbReference>
<keyword evidence="3 6" id="KW-0378">Hydrolase</keyword>
<dbReference type="CDD" id="cd00190">
    <property type="entry name" value="Tryp_SPc"/>
    <property type="match status" value="1"/>
</dbReference>
<dbReference type="PROSITE" id="PS00135">
    <property type="entry name" value="TRYPSIN_SER"/>
    <property type="match status" value="1"/>
</dbReference>
<dbReference type="Proteomes" id="UP000838756">
    <property type="component" value="Unassembled WGS sequence"/>
</dbReference>
<comment type="similarity">
    <text evidence="1">Belongs to the peptidase S1 family.</text>
</comment>
<gene>
    <name evidence="8" type="primary">jg19506</name>
    <name evidence="8" type="ORF">PAEG_LOCUS7773</name>
</gene>
<evidence type="ECO:0000256" key="5">
    <source>
        <dbReference type="ARBA" id="ARBA00023157"/>
    </source>
</evidence>
<reference evidence="8" key="1">
    <citation type="submission" date="2022-03" db="EMBL/GenBank/DDBJ databases">
        <authorList>
            <person name="Lindestad O."/>
        </authorList>
    </citation>
    <scope>NUCLEOTIDE SEQUENCE</scope>
</reference>
<evidence type="ECO:0000256" key="3">
    <source>
        <dbReference type="ARBA" id="ARBA00022801"/>
    </source>
</evidence>
<evidence type="ECO:0000256" key="4">
    <source>
        <dbReference type="ARBA" id="ARBA00022825"/>
    </source>
</evidence>
<organism evidence="8 9">
    <name type="scientific">Pararge aegeria aegeria</name>
    <dbReference type="NCBI Taxonomy" id="348720"/>
    <lineage>
        <taxon>Eukaryota</taxon>
        <taxon>Metazoa</taxon>
        <taxon>Ecdysozoa</taxon>
        <taxon>Arthropoda</taxon>
        <taxon>Hexapoda</taxon>
        <taxon>Insecta</taxon>
        <taxon>Pterygota</taxon>
        <taxon>Neoptera</taxon>
        <taxon>Endopterygota</taxon>
        <taxon>Lepidoptera</taxon>
        <taxon>Glossata</taxon>
        <taxon>Ditrysia</taxon>
        <taxon>Papilionoidea</taxon>
        <taxon>Nymphalidae</taxon>
        <taxon>Satyrinae</taxon>
        <taxon>Satyrini</taxon>
        <taxon>Parargina</taxon>
        <taxon>Pararge</taxon>
    </lineage>
</organism>
<dbReference type="InterPro" id="IPR018114">
    <property type="entry name" value="TRYPSIN_HIS"/>
</dbReference>
<evidence type="ECO:0000256" key="2">
    <source>
        <dbReference type="ARBA" id="ARBA00022670"/>
    </source>
</evidence>
<dbReference type="InterPro" id="IPR009003">
    <property type="entry name" value="Peptidase_S1_PA"/>
</dbReference>
<evidence type="ECO:0000256" key="6">
    <source>
        <dbReference type="RuleBase" id="RU363034"/>
    </source>
</evidence>
<evidence type="ECO:0000313" key="9">
    <source>
        <dbReference type="Proteomes" id="UP000838756"/>
    </source>
</evidence>
<name>A0A8S4R3M6_9NEOP</name>
<dbReference type="AlphaFoldDB" id="A0A8S4R3M6"/>
<dbReference type="OrthoDB" id="5565075at2759"/>
<dbReference type="InterPro" id="IPR001314">
    <property type="entry name" value="Peptidase_S1A"/>
</dbReference>
<evidence type="ECO:0000313" key="8">
    <source>
        <dbReference type="EMBL" id="CAH2227244.1"/>
    </source>
</evidence>
<keyword evidence="5" id="KW-1015">Disulfide bond</keyword>